<protein>
    <submittedName>
        <fullName evidence="1">Uncharacterized protein</fullName>
    </submittedName>
</protein>
<comment type="caution">
    <text evidence="1">The sequence shown here is derived from an EMBL/GenBank/DDBJ whole genome shotgun (WGS) entry which is preliminary data.</text>
</comment>
<organism evidence="1 2">
    <name type="scientific">Ganoderma sinense ZZ0214-1</name>
    <dbReference type="NCBI Taxonomy" id="1077348"/>
    <lineage>
        <taxon>Eukaryota</taxon>
        <taxon>Fungi</taxon>
        <taxon>Dikarya</taxon>
        <taxon>Basidiomycota</taxon>
        <taxon>Agaricomycotina</taxon>
        <taxon>Agaricomycetes</taxon>
        <taxon>Polyporales</taxon>
        <taxon>Polyporaceae</taxon>
        <taxon>Ganoderma</taxon>
    </lineage>
</organism>
<proteinExistence type="predicted"/>
<name>A0A2G8RT67_9APHY</name>
<keyword evidence="2" id="KW-1185">Reference proteome</keyword>
<dbReference type="STRING" id="1077348.A0A2G8RT67"/>
<evidence type="ECO:0000313" key="2">
    <source>
        <dbReference type="Proteomes" id="UP000230002"/>
    </source>
</evidence>
<accession>A0A2G8RT67</accession>
<dbReference type="EMBL" id="AYKW01000056">
    <property type="protein sequence ID" value="PIL24705.1"/>
    <property type="molecule type" value="Genomic_DNA"/>
</dbReference>
<sequence length="81" mass="9235">MVIARNLVNVDCRVSQYVETINRLHIEGAKLKEKLTGKRDQQRDTQRREVLEEVEKAKCRLPHRQASCTGGEAQGHPRTPG</sequence>
<dbReference type="Proteomes" id="UP000230002">
    <property type="component" value="Unassembled WGS sequence"/>
</dbReference>
<dbReference type="AlphaFoldDB" id="A0A2G8RT67"/>
<evidence type="ECO:0000313" key="1">
    <source>
        <dbReference type="EMBL" id="PIL24705.1"/>
    </source>
</evidence>
<reference evidence="1 2" key="1">
    <citation type="journal article" date="2015" name="Sci. Rep.">
        <title>Chromosome-level genome map provides insights into diverse defense mechanisms in the medicinal fungus Ganoderma sinense.</title>
        <authorList>
            <person name="Zhu Y."/>
            <person name="Xu J."/>
            <person name="Sun C."/>
            <person name="Zhou S."/>
            <person name="Xu H."/>
            <person name="Nelson D.R."/>
            <person name="Qian J."/>
            <person name="Song J."/>
            <person name="Luo H."/>
            <person name="Xiang L."/>
            <person name="Li Y."/>
            <person name="Xu Z."/>
            <person name="Ji A."/>
            <person name="Wang L."/>
            <person name="Lu S."/>
            <person name="Hayward A."/>
            <person name="Sun W."/>
            <person name="Li X."/>
            <person name="Schwartz D.C."/>
            <person name="Wang Y."/>
            <person name="Chen S."/>
        </authorList>
    </citation>
    <scope>NUCLEOTIDE SEQUENCE [LARGE SCALE GENOMIC DNA]</scope>
    <source>
        <strain evidence="1 2">ZZ0214-1</strain>
    </source>
</reference>
<gene>
    <name evidence="1" type="ORF">GSI_12591</name>
</gene>